<protein>
    <submittedName>
        <fullName evidence="2">Uncharacterized protein</fullName>
    </submittedName>
</protein>
<evidence type="ECO:0000313" key="3">
    <source>
        <dbReference type="Proteomes" id="UP001519310"/>
    </source>
</evidence>
<dbReference type="Proteomes" id="UP001519310">
    <property type="component" value="Unassembled WGS sequence"/>
</dbReference>
<keyword evidence="3" id="KW-1185">Reference proteome</keyword>
<organism evidence="2 3">
    <name type="scientific">Streptomyces avidinii</name>
    <dbReference type="NCBI Taxonomy" id="1895"/>
    <lineage>
        <taxon>Bacteria</taxon>
        <taxon>Bacillati</taxon>
        <taxon>Actinomycetota</taxon>
        <taxon>Actinomycetes</taxon>
        <taxon>Kitasatosporales</taxon>
        <taxon>Streptomycetaceae</taxon>
        <taxon>Streptomyces</taxon>
    </lineage>
</organism>
<accession>A0ABS4L832</accession>
<gene>
    <name evidence="2" type="ORF">J2Z77_004054</name>
</gene>
<name>A0ABS4L832_STRAV</name>
<dbReference type="EMBL" id="JAGGLQ010000007">
    <property type="protein sequence ID" value="MBP2038247.1"/>
    <property type="molecule type" value="Genomic_DNA"/>
</dbReference>
<proteinExistence type="predicted"/>
<comment type="caution">
    <text evidence="2">The sequence shown here is derived from an EMBL/GenBank/DDBJ whole genome shotgun (WGS) entry which is preliminary data.</text>
</comment>
<sequence>MPIPHRPLRGSRHGWKATEPTYHVVTASRYLKTHARAKQTDPRLSILGGQMLQGKGAKGVPGTMCHVPDHARRH</sequence>
<evidence type="ECO:0000256" key="1">
    <source>
        <dbReference type="SAM" id="MobiDB-lite"/>
    </source>
</evidence>
<evidence type="ECO:0000313" key="2">
    <source>
        <dbReference type="EMBL" id="MBP2038247.1"/>
    </source>
</evidence>
<reference evidence="2 3" key="1">
    <citation type="submission" date="2021-03" db="EMBL/GenBank/DDBJ databases">
        <title>Genomic Encyclopedia of Type Strains, Phase IV (KMG-IV): sequencing the most valuable type-strain genomes for metagenomic binning, comparative biology and taxonomic classification.</title>
        <authorList>
            <person name="Goeker M."/>
        </authorList>
    </citation>
    <scope>NUCLEOTIDE SEQUENCE [LARGE SCALE GENOMIC DNA]</scope>
    <source>
        <strain evidence="2 3">DSM 40526</strain>
    </source>
</reference>
<feature type="region of interest" description="Disordered" evidence="1">
    <location>
        <begin position="52"/>
        <end position="74"/>
    </location>
</feature>